<sequence length="83" mass="9173">MEDKKESKITNNDCLSCRLIGGSSMLFCSLYVFSMAYRSKNLTSKITSGLFGSSLGYIGIARFLDIFPFGQENVKNSVAKENV</sequence>
<evidence type="ECO:0000313" key="4">
    <source>
        <dbReference type="Proteomes" id="UP001497382"/>
    </source>
</evidence>
<dbReference type="Proteomes" id="UP001497382">
    <property type="component" value="Unassembled WGS sequence"/>
</dbReference>
<evidence type="ECO:0000256" key="1">
    <source>
        <dbReference type="SAM" id="Phobius"/>
    </source>
</evidence>
<evidence type="ECO:0000259" key="2">
    <source>
        <dbReference type="Pfam" id="PF15055"/>
    </source>
</evidence>
<dbReference type="InterPro" id="IPR028036">
    <property type="entry name" value="DMAC1-like_dom"/>
</dbReference>
<accession>A0AAV1YQH0</accession>
<dbReference type="EMBL" id="CAXIEN010000001">
    <property type="protein sequence ID" value="CAL1261038.1"/>
    <property type="molecule type" value="Genomic_DNA"/>
</dbReference>
<dbReference type="Pfam" id="PF15055">
    <property type="entry name" value="DMAC1_Dmo2"/>
    <property type="match status" value="1"/>
</dbReference>
<comment type="caution">
    <text evidence="3">The sequence shown here is derived from an EMBL/GenBank/DDBJ whole genome shotgun (WGS) entry which is preliminary data.</text>
</comment>
<keyword evidence="4" id="KW-1185">Reference proteome</keyword>
<protein>
    <recommendedName>
        <fullName evidence="2">Distal membrane-arm assembly complex protein 1-like domain-containing protein</fullName>
    </recommendedName>
</protein>
<keyword evidence="1" id="KW-1133">Transmembrane helix</keyword>
<dbReference type="AlphaFoldDB" id="A0AAV1YQH0"/>
<keyword evidence="1" id="KW-0812">Transmembrane</keyword>
<organism evidence="3 4">
    <name type="scientific">Larinioides sclopetarius</name>
    <dbReference type="NCBI Taxonomy" id="280406"/>
    <lineage>
        <taxon>Eukaryota</taxon>
        <taxon>Metazoa</taxon>
        <taxon>Ecdysozoa</taxon>
        <taxon>Arthropoda</taxon>
        <taxon>Chelicerata</taxon>
        <taxon>Arachnida</taxon>
        <taxon>Araneae</taxon>
        <taxon>Araneomorphae</taxon>
        <taxon>Entelegynae</taxon>
        <taxon>Araneoidea</taxon>
        <taxon>Araneidae</taxon>
        <taxon>Larinioides</taxon>
    </lineage>
</organism>
<feature type="domain" description="Distal membrane-arm assembly complex protein 1-like" evidence="2">
    <location>
        <begin position="13"/>
        <end position="51"/>
    </location>
</feature>
<feature type="transmembrane region" description="Helical" evidence="1">
    <location>
        <begin position="20"/>
        <end position="37"/>
    </location>
</feature>
<evidence type="ECO:0000313" key="3">
    <source>
        <dbReference type="EMBL" id="CAL1261038.1"/>
    </source>
</evidence>
<reference evidence="3 4" key="1">
    <citation type="submission" date="2024-04" db="EMBL/GenBank/DDBJ databases">
        <authorList>
            <person name="Rising A."/>
            <person name="Reimegard J."/>
            <person name="Sonavane S."/>
            <person name="Akerstrom W."/>
            <person name="Nylinder S."/>
            <person name="Hedman E."/>
            <person name="Kallberg Y."/>
        </authorList>
    </citation>
    <scope>NUCLEOTIDE SEQUENCE [LARGE SCALE GENOMIC DNA]</scope>
</reference>
<name>A0AAV1YQH0_9ARAC</name>
<gene>
    <name evidence="3" type="ORF">LARSCL_LOCUS172</name>
</gene>
<proteinExistence type="predicted"/>
<keyword evidence="1" id="KW-0472">Membrane</keyword>